<dbReference type="EMBL" id="MN739468">
    <property type="protein sequence ID" value="QHT06368.1"/>
    <property type="molecule type" value="Genomic_DNA"/>
</dbReference>
<organism evidence="2">
    <name type="scientific">viral metagenome</name>
    <dbReference type="NCBI Taxonomy" id="1070528"/>
    <lineage>
        <taxon>unclassified sequences</taxon>
        <taxon>metagenomes</taxon>
        <taxon>organismal metagenomes</taxon>
    </lineage>
</organism>
<dbReference type="AlphaFoldDB" id="A0A6C0CP36"/>
<evidence type="ECO:0000313" key="2">
    <source>
        <dbReference type="EMBL" id="QHT06368.1"/>
    </source>
</evidence>
<accession>A0A6C0CP36</accession>
<keyword evidence="1" id="KW-0472">Membrane</keyword>
<keyword evidence="1" id="KW-0812">Transmembrane</keyword>
<sequence length="56" mass="6149">MGGTLRRVDEKASCAEYSTKAYIVRGNTAGYVLGGCMMPLLYAIFLLPVSHYPTDF</sequence>
<evidence type="ECO:0000256" key="1">
    <source>
        <dbReference type="SAM" id="Phobius"/>
    </source>
</evidence>
<proteinExistence type="predicted"/>
<reference evidence="2" key="1">
    <citation type="journal article" date="2020" name="Nature">
        <title>Giant virus diversity and host interactions through global metagenomics.</title>
        <authorList>
            <person name="Schulz F."/>
            <person name="Roux S."/>
            <person name="Paez-Espino D."/>
            <person name="Jungbluth S."/>
            <person name="Walsh D.A."/>
            <person name="Denef V.J."/>
            <person name="McMahon K.D."/>
            <person name="Konstantinidis K.T."/>
            <person name="Eloe-Fadrosh E.A."/>
            <person name="Kyrpides N.C."/>
            <person name="Woyke T."/>
        </authorList>
    </citation>
    <scope>NUCLEOTIDE SEQUENCE</scope>
    <source>
        <strain evidence="2">GVMAG-M-3300021425-30</strain>
    </source>
</reference>
<protein>
    <submittedName>
        <fullName evidence="2">Uncharacterized protein</fullName>
    </submittedName>
</protein>
<name>A0A6C0CP36_9ZZZZ</name>
<feature type="transmembrane region" description="Helical" evidence="1">
    <location>
        <begin position="29"/>
        <end position="49"/>
    </location>
</feature>
<keyword evidence="1" id="KW-1133">Transmembrane helix</keyword>